<dbReference type="EMBL" id="BNAH01000006">
    <property type="protein sequence ID" value="GHE88911.1"/>
    <property type="molecule type" value="Genomic_DNA"/>
</dbReference>
<evidence type="ECO:0000259" key="7">
    <source>
        <dbReference type="Pfam" id="PF17210"/>
    </source>
</evidence>
<feature type="region of interest" description="Disordered" evidence="4">
    <location>
        <begin position="2488"/>
        <end position="2515"/>
    </location>
</feature>
<comment type="caution">
    <text evidence="8">The sequence shown here is derived from an EMBL/GenBank/DDBJ whole genome shotgun (WGS) entry which is preliminary data.</text>
</comment>
<evidence type="ECO:0000313" key="8">
    <source>
        <dbReference type="EMBL" id="GHE88911.1"/>
    </source>
</evidence>
<feature type="domain" description="DUF11" evidence="6">
    <location>
        <begin position="148"/>
        <end position="265"/>
    </location>
</feature>
<dbReference type="InterPro" id="IPR051417">
    <property type="entry name" value="SDr/BOS_complex"/>
</dbReference>
<feature type="domain" description="DUF11" evidence="6">
    <location>
        <begin position="691"/>
        <end position="805"/>
    </location>
</feature>
<name>A0ABQ3INF0_9GAMM</name>
<sequence length="2887" mass="306429">MKYLSSLSLFLIFFTAKIFAADVLVSTLEDSPDPAPRGGEINYAITVGNNAADAAADVELTFPLPATTSFVSVDNGSCTHDGGAPGSVNCDFGNLAGLAEIDLNIIIKTSETTPASIAVEATATTSSTDTNALNDRSTQNTTIEDGADLNLTMSDSIDPVTAGGEFSYTLIVNNAGPNDSGALKVENTLPTGVNYLSANGGGWSCSNSGQVVTCTRSALANNSNAPAITINTKVVGAISGTVTNSAIVSATGIVKDPNTNNNTQTENTTINPGTDLSITKTVDAPVIANTNATFTLKPRNNGPYLANTVEVIDTLPADFIMVSATGAGWVCNTDGANPETITCGRSTYAVGATDNIQIQTSVPATGVNVVNSVAISTTDTDSIASNNTDSVTFDIVPDGADLEISKTKGPNPVALGSNMTSSIRVKNNGPKATSGIVTVIDTLHDDEEYVSFSGTNWSCNSDNASPEVVTCEFSNQLSNGASSDYLYIVTKANAAGTLTNNACAHDIGGEPDSVIPNHCTGAGVESTTDTADLSIVKAVSTVGGTVNVLETNENQVTYTLTVTHVAGDILNGNDNDAVVVTDDIPAYLTNVIGATPSNTGIAVSDDHNKFDCATTGGVVRCELKNGETMSQGDVSIFTIIVDRPLDDGSFTNTAEVDSAVLGDPNQTNNSDSVALTVNPIADVEMVSLGLTPSTAEAGTDVTKVLTFRNNGPSAAEDVEVTHTFNPNGHFYDLISATTTQGNCAALVGNVLTCTIGTLTRNESHSITLKVRPRWESGNPEWVLTNTSAITTTTIESDLSNNSKSEDLSVVSSELDLLINTTDIEDPISWNPSFGAFPATTDNIVRYKMEITNRGPSVATDVYFDAVLEPQAGKQFTFLCDGITDASGGSCTSADVICSNVGNSVIGANTMTMRCELPSGTELEVNDTYTRYLFFRADTAPDPTGDTLSITPTVASNEFDTYTPNNSEGESTSLRIALDLAVDITPSKTSVTIYEPFNWTMIVTNNGPGNSANSELTNNLPAGMELTGPPVPSQGVCTGINTETSFDCDFGTINNGNVASVQLPVRFITYPTGGTSSNTATITTAGFDSDSSNNSDTEIVTVTQSSIAGQIYIDLNDDGIVAGNEDGIAGVTLNLSGIDLYGNSVNITKTTDIDGQYLFDELIPSNASGYSITEIQPADFDDGLENANGSLVTNSRATDTINAIVLVADTNLENYNFGELGRASIRGSVWHDENNNGVKDGAETTGIANVTVTLSGTLSIITQTDINGNYEFDNLIAGTYVVTETHPVVWTDGSEQLGNAGGNIANDVFSNIILTAAQQGSGYNFGEQSAKVSGKVYRDTNDDGVVDIGEVGIAGVRLTLTGKDGNGIVINQTTVTDANGDYLFLVAASDGTGYSIRETQPSKVIDGKDTVGTLGGTLANDLISGIVVAANSVGTGYNFGEGADIPDVTLLQGVVFIDANDDGQFNAGEQGIAGVELQLSGETSTGQTVNLTQLTNSQGEYSFDNLSASNAMGYQVTEKQPTDFDDGLDSIGGSIIPNSRNSDSLTGLVVLANKALINNNFGELYKGRLSGFVFVDNNKNGLKDNNESGIANVEMVLTGISQNGKQINLTQLTDANGQYLFTQLPPSNSAGYTLTETHPVDYLDGQESIAGVIIANSEVSDTISGIQITLNSELKHYDFAEWAIGSISGVVFIDANADGVYLPTSKDEAGIANVRLTLTGTDNSGALVQRHTTTDINGQYLFDLLQPSDANGYQINEVQPVNYDDGLDSIAGVVLANSQGSDSLTGLVLKDQEALINNNFGELYKGRLSGFVFVDNNKNGLKDNNENGIANVEMVLAGISQNGKQINLTQLTDANGQYLFTQLPPSNSAGYTLTETHPVDYLDGQESIAGVIIANSAVSDTISGIQITLNSELKHYDFAEWAIGSISGVVFIDANADGLYSNDETGIENVSLTLTGTDHLGAAVTRTITTDKNGQYLFDLLDPSDTNGYQISEVQPAEYLDGAESIGQQIIADSYKTDKIIDVQLPANTQLENYNFAELEGASLHGEVWVDENDNGERDESETLSIEGVTITLTGIESWKEDATVQYTQITDINGQYNFSGLRAGNYVISQTQPTAWHDGQDHLGSLDGILANDQFSKVVIAAGENGIDYNFGERGSSLSGRVFNDQNRDGIRTENEPGIPNVTITLAGTDINGQSVERSVLTGVDGKYMFSHLPLPNSQGYLVTETQPSEMDDGLDSLGSHGGELSNDSFSKIIFTDHISHLIDYDFGELLKNPSSISGLVWLDSNHNRDEDEGNGLEGWTVQLIDTRDNPKNNEDITPIAVVKTDINGRYLFEGLSPGIYEVRFIHEQNGAIYGYGVSDEPGVDLSFGTIRNITLDVGEDIEDQNLPIDPSGVVYDSKTREPVAGATVRFEGPVGFDPERDLVGGLANVEQITGNDGVYQFLIFNSAPKGVYTLVVTEPNGYLPGVSKVLQVCTNTVDILASPTPALVQRQDSPPPLSASVQDPENCGTTSADFSDGDEGTQYYLSFNIDPLLPSGNVINNHIPVDPIDDEMLSVIKTTNVKNASRGDFVPYSIVVTNNQEFSLSQLNVIDQLPPGFKYVVGSATINGMKVEPLINDRQLIWSDLNFAANQQYEIDLITIIGAGVGEGEYVNQAWGGYQNSQLILTNIADATVRIVPDPLFDCSDVSGKVFNDLNANGYQDADESGLPAVRLATARGLLVTTDEHGRYHIACAGVPNEMRGSNFIIKIDERTLPSGFRVTTENPRVVRLTRGKMVKANFGATIHRVVRIQVNADAFEGDNLNDKSQQQLQTAMKAMRLQPSVLRLAYGQRDEDIDVIERRLELLRENSEKLWQECECKYELIFEQEIYQDERSMKDVVNARGAGNE</sequence>
<comment type="subcellular location">
    <subcellularLocation>
        <location evidence="1">Secreted</location>
    </subcellularLocation>
</comment>
<dbReference type="InterPro" id="IPR018247">
    <property type="entry name" value="EF_Hand_1_Ca_BS"/>
</dbReference>
<keyword evidence="3 5" id="KW-0732">Signal</keyword>
<evidence type="ECO:0000256" key="3">
    <source>
        <dbReference type="ARBA" id="ARBA00022729"/>
    </source>
</evidence>
<dbReference type="NCBIfam" id="TIGR01451">
    <property type="entry name" value="B_ant_repeat"/>
    <property type="match status" value="4"/>
</dbReference>
<evidence type="ECO:0008006" key="10">
    <source>
        <dbReference type="Google" id="ProtNLM"/>
    </source>
</evidence>
<dbReference type="Gene3D" id="2.60.40.10">
    <property type="entry name" value="Immunoglobulins"/>
    <property type="match status" value="13"/>
</dbReference>
<evidence type="ECO:0000259" key="6">
    <source>
        <dbReference type="Pfam" id="PF01345"/>
    </source>
</evidence>
<feature type="domain" description="SD-repeat containing protein B" evidence="7">
    <location>
        <begin position="1333"/>
        <end position="1405"/>
    </location>
</feature>
<feature type="domain" description="DUF11" evidence="6">
    <location>
        <begin position="275"/>
        <end position="392"/>
    </location>
</feature>
<feature type="domain" description="DUF11" evidence="6">
    <location>
        <begin position="401"/>
        <end position="506"/>
    </location>
</feature>
<evidence type="ECO:0000256" key="2">
    <source>
        <dbReference type="ARBA" id="ARBA00022525"/>
    </source>
</evidence>
<keyword evidence="9" id="KW-1185">Reference proteome</keyword>
<feature type="domain" description="SD-repeat containing protein B" evidence="7">
    <location>
        <begin position="2276"/>
        <end position="2351"/>
    </location>
</feature>
<organism evidence="8 9">
    <name type="scientific">Thalassotalea profundi</name>
    <dbReference type="NCBI Taxonomy" id="2036687"/>
    <lineage>
        <taxon>Bacteria</taxon>
        <taxon>Pseudomonadati</taxon>
        <taxon>Pseudomonadota</taxon>
        <taxon>Gammaproteobacteria</taxon>
        <taxon>Alteromonadales</taxon>
        <taxon>Colwelliaceae</taxon>
        <taxon>Thalassotalea</taxon>
    </lineage>
</organism>
<dbReference type="Proteomes" id="UP000626370">
    <property type="component" value="Unassembled WGS sequence"/>
</dbReference>
<feature type="domain" description="DUF11" evidence="6">
    <location>
        <begin position="978"/>
        <end position="1096"/>
    </location>
</feature>
<dbReference type="SUPFAM" id="SSF117074">
    <property type="entry name" value="Hypothetical protein PA1324"/>
    <property type="match status" value="11"/>
</dbReference>
<dbReference type="InterPro" id="IPR013783">
    <property type="entry name" value="Ig-like_fold"/>
</dbReference>
<dbReference type="Gene3D" id="2.60.40.1120">
    <property type="entry name" value="Carboxypeptidase-like, regulatory domain"/>
    <property type="match status" value="1"/>
</dbReference>
<gene>
    <name evidence="8" type="ORF">GCM10011501_17930</name>
</gene>
<dbReference type="SUPFAM" id="SSF49464">
    <property type="entry name" value="Carboxypeptidase regulatory domain-like"/>
    <property type="match status" value="1"/>
</dbReference>
<feature type="domain" description="SD-repeat containing protein B" evidence="7">
    <location>
        <begin position="1924"/>
        <end position="2024"/>
    </location>
</feature>
<feature type="domain" description="DUF11" evidence="6">
    <location>
        <begin position="35"/>
        <end position="139"/>
    </location>
</feature>
<evidence type="ECO:0000313" key="9">
    <source>
        <dbReference type="Proteomes" id="UP000626370"/>
    </source>
</evidence>
<feature type="compositionally biased region" description="Polar residues" evidence="4">
    <location>
        <begin position="2500"/>
        <end position="2514"/>
    </location>
</feature>
<dbReference type="InterPro" id="IPR008969">
    <property type="entry name" value="CarboxyPept-like_regulatory"/>
</dbReference>
<feature type="signal peptide" evidence="5">
    <location>
        <begin position="1"/>
        <end position="20"/>
    </location>
</feature>
<feature type="domain" description="SD-repeat containing protein B" evidence="7">
    <location>
        <begin position="1224"/>
        <end position="1297"/>
    </location>
</feature>
<feature type="domain" description="SD-repeat containing protein B" evidence="7">
    <location>
        <begin position="2158"/>
        <end position="2236"/>
    </location>
</feature>
<dbReference type="PROSITE" id="PS00018">
    <property type="entry name" value="EF_HAND_1"/>
    <property type="match status" value="1"/>
</dbReference>
<keyword evidence="2" id="KW-0964">Secreted</keyword>
<protein>
    <recommendedName>
        <fullName evidence="10">DUF11 domain-containing protein</fullName>
    </recommendedName>
</protein>
<feature type="domain" description="SD-repeat containing protein B" evidence="7">
    <location>
        <begin position="1808"/>
        <end position="1886"/>
    </location>
</feature>
<feature type="domain" description="DUF11" evidence="6">
    <location>
        <begin position="532"/>
        <end position="674"/>
    </location>
</feature>
<dbReference type="PANTHER" id="PTHR23303">
    <property type="entry name" value="CARBOXYPEPTIDASE REGULATORY REGION-CONTAINING"/>
    <property type="match status" value="1"/>
</dbReference>
<evidence type="ECO:0000256" key="5">
    <source>
        <dbReference type="SAM" id="SignalP"/>
    </source>
</evidence>
<reference evidence="9" key="1">
    <citation type="journal article" date="2019" name="Int. J. Syst. Evol. Microbiol.">
        <title>The Global Catalogue of Microorganisms (GCM) 10K type strain sequencing project: providing services to taxonomists for standard genome sequencing and annotation.</title>
        <authorList>
            <consortium name="The Broad Institute Genomics Platform"/>
            <consortium name="The Broad Institute Genome Sequencing Center for Infectious Disease"/>
            <person name="Wu L."/>
            <person name="Ma J."/>
        </authorList>
    </citation>
    <scope>NUCLEOTIDE SEQUENCE [LARGE SCALE GENOMIC DNA]</scope>
    <source>
        <strain evidence="9">CGMCC 1.15922</strain>
    </source>
</reference>
<dbReference type="InterPro" id="IPR001434">
    <property type="entry name" value="OmcB-like_DUF11"/>
</dbReference>
<proteinExistence type="predicted"/>
<feature type="chain" id="PRO_5045554647" description="DUF11 domain-containing protein" evidence="5">
    <location>
        <begin position="21"/>
        <end position="2887"/>
    </location>
</feature>
<evidence type="ECO:0000256" key="4">
    <source>
        <dbReference type="SAM" id="MobiDB-lite"/>
    </source>
</evidence>
<dbReference type="RefSeq" id="WP_189377929.1">
    <property type="nucleotide sequence ID" value="NZ_BNAH01000006.1"/>
</dbReference>
<feature type="domain" description="DUF11" evidence="6">
    <location>
        <begin position="2554"/>
        <end position="2656"/>
    </location>
</feature>
<feature type="domain" description="SD-repeat containing protein B" evidence="7">
    <location>
        <begin position="1453"/>
        <end position="1526"/>
    </location>
</feature>
<evidence type="ECO:0000256" key="1">
    <source>
        <dbReference type="ARBA" id="ARBA00004613"/>
    </source>
</evidence>
<feature type="domain" description="SD-repeat containing protein B" evidence="7">
    <location>
        <begin position="1569"/>
        <end position="1658"/>
    </location>
</feature>
<feature type="domain" description="SD-repeat containing protein B" evidence="7">
    <location>
        <begin position="1685"/>
        <end position="1763"/>
    </location>
</feature>
<dbReference type="Pfam" id="PF01345">
    <property type="entry name" value="DUF11"/>
    <property type="match status" value="8"/>
</dbReference>
<dbReference type="InterPro" id="IPR033764">
    <property type="entry name" value="Sdr_B"/>
</dbReference>
<dbReference type="Pfam" id="PF17210">
    <property type="entry name" value="SdrD_B"/>
    <property type="match status" value="11"/>
</dbReference>
<feature type="domain" description="SD-repeat containing protein B" evidence="7">
    <location>
        <begin position="2046"/>
        <end position="2127"/>
    </location>
</feature>
<accession>A0ABQ3INF0</accession>
<dbReference type="InterPro" id="IPR047589">
    <property type="entry name" value="DUF11_rpt"/>
</dbReference>
<feature type="domain" description="SD-repeat containing protein B" evidence="7">
    <location>
        <begin position="1106"/>
        <end position="1207"/>
    </location>
</feature>